<comment type="subcellular location">
    <subcellularLocation>
        <location evidence="9">Cytoplasm</location>
    </subcellularLocation>
</comment>
<dbReference type="InterPro" id="IPR001114">
    <property type="entry name" value="Adenylosuccinate_synthetase"/>
</dbReference>
<dbReference type="InterPro" id="IPR042109">
    <property type="entry name" value="Adenylosuccinate_synth_dom1"/>
</dbReference>
<dbReference type="SUPFAM" id="SSF52540">
    <property type="entry name" value="P-loop containing nucleoside triphosphate hydrolases"/>
    <property type="match status" value="1"/>
</dbReference>
<dbReference type="InterPro" id="IPR042111">
    <property type="entry name" value="Adenylosuccinate_synth_dom3"/>
</dbReference>
<dbReference type="GO" id="GO:0000287">
    <property type="term" value="F:magnesium ion binding"/>
    <property type="evidence" value="ECO:0007669"/>
    <property type="project" value="UniProtKB-UniRule"/>
</dbReference>
<keyword evidence="4 9" id="KW-0547">Nucleotide-binding</keyword>
<keyword evidence="7 9" id="KW-0342">GTP-binding</keyword>
<feature type="binding site" evidence="9">
    <location>
        <position position="60"/>
    </location>
    <ligand>
        <name>Mg(2+)</name>
        <dbReference type="ChEBI" id="CHEBI:18420"/>
    </ligand>
</feature>
<dbReference type="GO" id="GO:0046040">
    <property type="term" value="P:IMP metabolic process"/>
    <property type="evidence" value="ECO:0007669"/>
    <property type="project" value="TreeGrafter"/>
</dbReference>
<dbReference type="PROSITE" id="PS00513">
    <property type="entry name" value="ADENYLOSUCCIN_SYN_2"/>
    <property type="match status" value="1"/>
</dbReference>
<reference evidence="12" key="2">
    <citation type="submission" date="2025-08" db="UniProtKB">
        <authorList>
            <consortium name="Ensembl"/>
        </authorList>
    </citation>
    <scope>IDENTIFICATION</scope>
</reference>
<keyword evidence="9" id="KW-0963">Cytoplasm</keyword>
<feature type="binding site" evidence="9">
    <location>
        <begin position="32"/>
        <end position="38"/>
    </location>
    <ligand>
        <name>GTP</name>
        <dbReference type="ChEBI" id="CHEBI:37565"/>
    </ligand>
</feature>
<dbReference type="InterPro" id="IPR033128">
    <property type="entry name" value="Adenylosuccin_syn_Lys_AS"/>
</dbReference>
<dbReference type="GO" id="GO:0005525">
    <property type="term" value="F:GTP binding"/>
    <property type="evidence" value="ECO:0007669"/>
    <property type="project" value="UniProtKB-UniRule"/>
</dbReference>
<comment type="subunit">
    <text evidence="1 9">Homodimer.</text>
</comment>
<reference evidence="13" key="1">
    <citation type="submission" date="2012-01" db="EMBL/GenBank/DDBJ databases">
        <title>The Genome Sequence of Oreochromis niloticus (Nile Tilapia).</title>
        <authorList>
            <consortium name="Broad Institute Genome Assembly Team"/>
            <consortium name="Broad Institute Sequencing Platform"/>
            <person name="Di Palma F."/>
            <person name="Johnson J."/>
            <person name="Lander E.S."/>
            <person name="Lindblad-Toh K."/>
        </authorList>
    </citation>
    <scope>NUCLEOTIDE SEQUENCE [LARGE SCALE GENOMIC DNA]</scope>
</reference>
<evidence type="ECO:0000256" key="10">
    <source>
        <dbReference type="PROSITE-ProRule" id="PRU10134"/>
    </source>
</evidence>
<proteinExistence type="inferred from homology"/>
<dbReference type="Ensembl" id="ENSONIT00000079178.1">
    <property type="protein sequence ID" value="ENSONIP00000079085.1"/>
    <property type="gene ID" value="ENSONIG00000000852.2"/>
</dbReference>
<protein>
    <recommendedName>
        <fullName evidence="9 11">Adenylosuccinate synthetase</fullName>
        <shortName evidence="9">AMPSase</shortName>
        <shortName evidence="9">AdSS</shortName>
        <ecNumber evidence="9 11">6.3.4.4</ecNumber>
    </recommendedName>
    <alternativeName>
        <fullName evidence="9">IMP--aspartate ligase</fullName>
    </alternativeName>
</protein>
<comment type="similarity">
    <text evidence="9 11">Belongs to the adenylosuccinate synthetase family.</text>
</comment>
<dbReference type="AlphaFoldDB" id="A0A669F0Z4"/>
<name>A0A669F0Z4_ORENI</name>
<dbReference type="PROSITE" id="PS01266">
    <property type="entry name" value="ADENYLOSUCCIN_SYN_1"/>
    <property type="match status" value="1"/>
</dbReference>
<feature type="active site" description="Proton donor" evidence="9">
    <location>
        <position position="61"/>
    </location>
</feature>
<dbReference type="InterPro" id="IPR042110">
    <property type="entry name" value="Adenylosuccinate_synth_dom2"/>
</dbReference>
<dbReference type="FunFam" id="3.90.170.10:FF:000001">
    <property type="entry name" value="Adenylosuccinate synthetase"/>
    <property type="match status" value="1"/>
</dbReference>
<feature type="binding site" evidence="9">
    <location>
        <position position="231"/>
    </location>
    <ligand>
        <name>IMP</name>
        <dbReference type="ChEBI" id="CHEBI:58053"/>
    </ligand>
</feature>
<dbReference type="InterPro" id="IPR027417">
    <property type="entry name" value="P-loop_NTPase"/>
</dbReference>
<evidence type="ECO:0000256" key="2">
    <source>
        <dbReference type="ARBA" id="ARBA00022598"/>
    </source>
</evidence>
<feature type="binding site" evidence="9">
    <location>
        <position position="152"/>
    </location>
    <ligand>
        <name>IMP</name>
        <dbReference type="ChEBI" id="CHEBI:58053"/>
        <note>ligand shared between dimeric partners</note>
    </ligand>
</feature>
<feature type="binding site" evidence="9">
    <location>
        <begin position="33"/>
        <end position="36"/>
    </location>
    <ligand>
        <name>IMP</name>
        <dbReference type="ChEBI" id="CHEBI:58053"/>
    </ligand>
</feature>
<evidence type="ECO:0000256" key="6">
    <source>
        <dbReference type="ARBA" id="ARBA00022842"/>
    </source>
</evidence>
<comment type="function">
    <text evidence="11">Plays an important role in the de novo pathway of purine nucleotide biosynthesis.</text>
</comment>
<feature type="binding site" evidence="9">
    <location>
        <begin position="60"/>
        <end position="62"/>
    </location>
    <ligand>
        <name>GTP</name>
        <dbReference type="ChEBI" id="CHEBI:37565"/>
    </ligand>
</feature>
<evidence type="ECO:0000313" key="13">
    <source>
        <dbReference type="Proteomes" id="UP000005207"/>
    </source>
</evidence>
<dbReference type="GeneTree" id="ENSGT00390000015553"/>
<dbReference type="NCBIfam" id="TIGR00184">
    <property type="entry name" value="purA"/>
    <property type="match status" value="1"/>
</dbReference>
<feature type="binding site" evidence="9">
    <location>
        <position position="138"/>
    </location>
    <ligand>
        <name>IMP</name>
        <dbReference type="ChEBI" id="CHEBI:58053"/>
    </ligand>
</feature>
<dbReference type="PANTHER" id="PTHR11846:SF13">
    <property type="entry name" value="ADENYLOSUCCINATE SYNTHETASE ISOZYME 2"/>
    <property type="match status" value="1"/>
</dbReference>
<accession>A0A669F0Z4</accession>
<dbReference type="GO" id="GO:0044208">
    <property type="term" value="P:'de novo' AMP biosynthetic process"/>
    <property type="evidence" value="ECO:0007669"/>
    <property type="project" value="UniProtKB-UniRule"/>
</dbReference>
<keyword evidence="13" id="KW-1185">Reference proteome</keyword>
<feature type="binding site" evidence="9">
    <location>
        <position position="33"/>
    </location>
    <ligand>
        <name>Mg(2+)</name>
        <dbReference type="ChEBI" id="CHEBI:18420"/>
    </ligand>
</feature>
<feature type="active site" evidence="10">
    <location>
        <position position="149"/>
    </location>
</feature>
<organism evidence="12 13">
    <name type="scientific">Oreochromis niloticus</name>
    <name type="common">Nile tilapia</name>
    <name type="synonym">Tilapia nilotica</name>
    <dbReference type="NCBI Taxonomy" id="8128"/>
    <lineage>
        <taxon>Eukaryota</taxon>
        <taxon>Metazoa</taxon>
        <taxon>Chordata</taxon>
        <taxon>Craniata</taxon>
        <taxon>Vertebrata</taxon>
        <taxon>Euteleostomi</taxon>
        <taxon>Actinopterygii</taxon>
        <taxon>Neopterygii</taxon>
        <taxon>Teleostei</taxon>
        <taxon>Neoteleostei</taxon>
        <taxon>Acanthomorphata</taxon>
        <taxon>Ovalentaria</taxon>
        <taxon>Cichlomorphae</taxon>
        <taxon>Cichliformes</taxon>
        <taxon>Cichlidae</taxon>
        <taxon>African cichlids</taxon>
        <taxon>Pseudocrenilabrinae</taxon>
        <taxon>Oreochromini</taxon>
        <taxon>Oreochromis</taxon>
    </lineage>
</organism>
<evidence type="ECO:0000256" key="1">
    <source>
        <dbReference type="ARBA" id="ARBA00011738"/>
    </source>
</evidence>
<dbReference type="Proteomes" id="UP000005207">
    <property type="component" value="Linkage group LG13"/>
</dbReference>
<feature type="binding site" evidence="9">
    <location>
        <begin position="306"/>
        <end position="312"/>
    </location>
    <ligand>
        <name>substrate</name>
    </ligand>
</feature>
<dbReference type="SMART" id="SM00788">
    <property type="entry name" value="Adenylsucc_synt"/>
    <property type="match status" value="1"/>
</dbReference>
<keyword evidence="3 9" id="KW-0479">Metal-binding</keyword>
<evidence type="ECO:0000256" key="11">
    <source>
        <dbReference type="RuleBase" id="RU000520"/>
    </source>
</evidence>
<evidence type="ECO:0000256" key="3">
    <source>
        <dbReference type="ARBA" id="ARBA00022723"/>
    </source>
</evidence>
<dbReference type="InterPro" id="IPR018220">
    <property type="entry name" value="Adenylosuccin_syn_GTP-bd"/>
</dbReference>
<keyword evidence="6 9" id="KW-0460">Magnesium</keyword>
<dbReference type="EC" id="6.3.4.4" evidence="9 11"/>
<feature type="active site" description="Proton acceptor" evidence="9">
    <location>
        <position position="33"/>
    </location>
</feature>
<keyword evidence="5 9" id="KW-0658">Purine biosynthesis</keyword>
<dbReference type="PANTHER" id="PTHR11846">
    <property type="entry name" value="ADENYLOSUCCINATE SYNTHETASE"/>
    <property type="match status" value="1"/>
</dbReference>
<gene>
    <name evidence="12" type="primary">ADSS2</name>
    <name evidence="12" type="synonym">adss2</name>
</gene>
<feature type="binding site" evidence="9">
    <location>
        <position position="246"/>
    </location>
    <ligand>
        <name>IMP</name>
        <dbReference type="ChEBI" id="CHEBI:58053"/>
    </ligand>
</feature>
<keyword evidence="2 9" id="KW-0436">Ligase</keyword>
<evidence type="ECO:0000256" key="9">
    <source>
        <dbReference type="HAMAP-Rule" id="MF_03125"/>
    </source>
</evidence>
<feature type="binding site" evidence="9">
    <location>
        <position position="312"/>
    </location>
    <ligand>
        <name>GTP</name>
        <dbReference type="ChEBI" id="CHEBI:37565"/>
    </ligand>
</feature>
<dbReference type="Gene3D" id="1.10.300.10">
    <property type="entry name" value="Adenylosuccinate Synthetase, subunit A, domain 2"/>
    <property type="match status" value="1"/>
</dbReference>
<sequence>MSDSGSQEAPKTRIPRPTVGNKVTVVLGAQWGDEGKGKVVDLLAQDADMVCRCQGGNNAGHTVVVDSVEYDFHLLPSGIINPKVTAFIGVYCISAFFEVCECVCVLSPSFAVFDFHQAVDGVQEQQRQEQAGQNLGTTKKGIGPVYSAKAARSGLRICDLLADFTQFSERYKALAKQYQSMYPTLKIDIDGELLKLKDYVEQIKPMVRDGVHYMYEALHGPPKKILVEGANAALLDIDFGTYPFVTSSNCTVGGVCTGLGMPPQNVGEVYGVVKAYTTRVGIGAFPSEQKNEIGELLQTRGKEVGVTTGRKRRCGWLDLVLIKYAHMINGFTALALTKLDILDVFTKIKVGIGYKVDNQTIPHFPANQEVLERVEVQYETLPGWDSDTSAARSFEELPENAQKYVRFIEEHVGVPGKKSRMEVQELMSSFLN</sequence>
<evidence type="ECO:0000256" key="5">
    <source>
        <dbReference type="ARBA" id="ARBA00022755"/>
    </source>
</evidence>
<comment type="catalytic activity">
    <reaction evidence="8 9 11">
        <text>IMP + L-aspartate + GTP = N(6)-(1,2-dicarboxyethyl)-AMP + GDP + phosphate + 2 H(+)</text>
        <dbReference type="Rhea" id="RHEA:15753"/>
        <dbReference type="ChEBI" id="CHEBI:15378"/>
        <dbReference type="ChEBI" id="CHEBI:29991"/>
        <dbReference type="ChEBI" id="CHEBI:37565"/>
        <dbReference type="ChEBI" id="CHEBI:43474"/>
        <dbReference type="ChEBI" id="CHEBI:57567"/>
        <dbReference type="ChEBI" id="CHEBI:58053"/>
        <dbReference type="ChEBI" id="CHEBI:58189"/>
        <dbReference type="EC" id="6.3.4.4"/>
    </reaction>
</comment>
<comment type="function">
    <text evidence="9">Plays an important role in the de novo pathway and in the salvage pathway of purine nucleotide biosynthesis. Catalyzes the first commited step in the biosynthesis of AMP from IMP.</text>
</comment>
<reference evidence="12" key="3">
    <citation type="submission" date="2025-09" db="UniProtKB">
        <authorList>
            <consortium name="Ensembl"/>
        </authorList>
    </citation>
    <scope>IDENTIFICATION</scope>
</reference>
<dbReference type="CDD" id="cd03108">
    <property type="entry name" value="AdSS"/>
    <property type="match status" value="1"/>
</dbReference>
<dbReference type="Gene3D" id="3.40.440.10">
    <property type="entry name" value="Adenylosuccinate Synthetase, subunit A, domain 1"/>
    <property type="match status" value="1"/>
</dbReference>
<comment type="cofactor">
    <cofactor evidence="9">
        <name>Mg(2+)</name>
        <dbReference type="ChEBI" id="CHEBI:18420"/>
    </cofactor>
    <text evidence="9">Binds 1 Mg(2+) ion per subunit.</text>
</comment>
<feature type="binding site" evidence="9">
    <location>
        <begin position="338"/>
        <end position="340"/>
    </location>
    <ligand>
        <name>GTP</name>
        <dbReference type="ChEBI" id="CHEBI:37565"/>
    </ligand>
</feature>
<dbReference type="GO" id="GO:0004019">
    <property type="term" value="F:adenylosuccinate synthase activity"/>
    <property type="evidence" value="ECO:0007669"/>
    <property type="project" value="UniProtKB-UniRule"/>
</dbReference>
<dbReference type="GO" id="GO:0005737">
    <property type="term" value="C:cytoplasm"/>
    <property type="evidence" value="ECO:0007669"/>
    <property type="project" value="UniProtKB-SubCell"/>
</dbReference>
<comment type="pathway">
    <text evidence="9 11">Purine metabolism; AMP biosynthesis via de novo pathway; AMP from IMP: step 1/2.</text>
</comment>
<evidence type="ECO:0000256" key="7">
    <source>
        <dbReference type="ARBA" id="ARBA00023134"/>
    </source>
</evidence>
<dbReference type="FunFam" id="1.10.300.10:FF:000002">
    <property type="entry name" value="Adenylosuccinate synthetase, chloroplastic"/>
    <property type="match status" value="1"/>
</dbReference>
<evidence type="ECO:0000256" key="4">
    <source>
        <dbReference type="ARBA" id="ARBA00022741"/>
    </source>
</evidence>
<dbReference type="NCBIfam" id="NF002223">
    <property type="entry name" value="PRK01117.1"/>
    <property type="match status" value="1"/>
</dbReference>
<comment type="caution">
    <text evidence="9">Lacks conserved residue(s) required for the propagation of feature annotation.</text>
</comment>
<evidence type="ECO:0000313" key="12">
    <source>
        <dbReference type="Ensembl" id="ENSONIP00000079085.1"/>
    </source>
</evidence>
<evidence type="ECO:0000256" key="8">
    <source>
        <dbReference type="ARBA" id="ARBA00050432"/>
    </source>
</evidence>
<dbReference type="Pfam" id="PF00709">
    <property type="entry name" value="Adenylsucc_synt"/>
    <property type="match status" value="1"/>
</dbReference>
<dbReference type="UniPathway" id="UPA00075">
    <property type="reaction ID" value="UER00335"/>
</dbReference>
<dbReference type="HAMAP" id="MF_00011">
    <property type="entry name" value="Adenylosucc_synth"/>
    <property type="match status" value="1"/>
</dbReference>
<feature type="binding site" evidence="9">
    <location>
        <begin position="58"/>
        <end position="61"/>
    </location>
    <ligand>
        <name>IMP</name>
        <dbReference type="ChEBI" id="CHEBI:58053"/>
    </ligand>
</feature>
<dbReference type="Gene3D" id="3.90.170.10">
    <property type="entry name" value="Adenylosuccinate Synthetase, subunit A, domain 3"/>
    <property type="match status" value="1"/>
</dbReference>
<feature type="binding site" evidence="9">
    <location>
        <position position="310"/>
    </location>
    <ligand>
        <name>IMP</name>
        <dbReference type="ChEBI" id="CHEBI:58053"/>
    </ligand>
</feature>